<feature type="binding site" evidence="8">
    <location>
        <position position="87"/>
    </location>
    <ligand>
        <name>shikimate</name>
        <dbReference type="ChEBI" id="CHEBI:36208"/>
    </ligand>
</feature>
<feature type="binding site" evidence="8">
    <location>
        <position position="102"/>
    </location>
    <ligand>
        <name>shikimate</name>
        <dbReference type="ChEBI" id="CHEBI:36208"/>
    </ligand>
</feature>
<dbReference type="SUPFAM" id="SSF53223">
    <property type="entry name" value="Aminoacid dehydrogenase-like, N-terminal domain"/>
    <property type="match status" value="1"/>
</dbReference>
<keyword evidence="13" id="KW-1185">Reference proteome</keyword>
<evidence type="ECO:0000259" key="11">
    <source>
        <dbReference type="Pfam" id="PF18317"/>
    </source>
</evidence>
<dbReference type="PANTHER" id="PTHR21089:SF1">
    <property type="entry name" value="BIFUNCTIONAL 3-DEHYDROQUINATE DEHYDRATASE_SHIKIMATE DEHYDROGENASE, CHLOROPLASTIC"/>
    <property type="match status" value="1"/>
</dbReference>
<keyword evidence="4 8" id="KW-0521">NADP</keyword>
<evidence type="ECO:0000313" key="12">
    <source>
        <dbReference type="EMBL" id="ALC81697.1"/>
    </source>
</evidence>
<protein>
    <recommendedName>
        <fullName evidence="2 8">Shikimate dehydrogenase (NADP(+))</fullName>
        <shortName evidence="8">SDH</shortName>
        <ecNumber evidence="2 8">1.1.1.25</ecNumber>
    </recommendedName>
</protein>
<feature type="binding site" evidence="8">
    <location>
        <begin position="151"/>
        <end position="156"/>
    </location>
    <ligand>
        <name>NADP(+)</name>
        <dbReference type="ChEBI" id="CHEBI:58349"/>
    </ligand>
</feature>
<dbReference type="Gene3D" id="3.40.50.720">
    <property type="entry name" value="NAD(P)-binding Rossmann-like Domain"/>
    <property type="match status" value="1"/>
</dbReference>
<evidence type="ECO:0000256" key="1">
    <source>
        <dbReference type="ARBA" id="ARBA00004871"/>
    </source>
</evidence>
<dbReference type="NCBIfam" id="TIGR00507">
    <property type="entry name" value="aroE"/>
    <property type="match status" value="1"/>
</dbReference>
<evidence type="ECO:0000256" key="2">
    <source>
        <dbReference type="ARBA" id="ARBA00012962"/>
    </source>
</evidence>
<dbReference type="Pfam" id="PF01488">
    <property type="entry name" value="Shikimate_DH"/>
    <property type="match status" value="1"/>
</dbReference>
<gene>
    <name evidence="8" type="primary">aroE</name>
    <name evidence="12" type="ORF">AM592_08810</name>
</gene>
<dbReference type="Pfam" id="PF08501">
    <property type="entry name" value="Shikimate_dh_N"/>
    <property type="match status" value="1"/>
</dbReference>
<feature type="binding site" evidence="8">
    <location>
        <begin position="127"/>
        <end position="131"/>
    </location>
    <ligand>
        <name>NADP(+)</name>
        <dbReference type="ChEBI" id="CHEBI:58349"/>
    </ligand>
</feature>
<dbReference type="GO" id="GO:0009073">
    <property type="term" value="P:aromatic amino acid family biosynthetic process"/>
    <property type="evidence" value="ECO:0007669"/>
    <property type="project" value="UniProtKB-KW"/>
</dbReference>
<feature type="binding site" evidence="8">
    <location>
        <position position="242"/>
    </location>
    <ligand>
        <name>NADP(+)</name>
        <dbReference type="ChEBI" id="CHEBI:58349"/>
    </ligand>
</feature>
<keyword evidence="6 8" id="KW-0057">Aromatic amino acid biosynthesis</keyword>
<evidence type="ECO:0000256" key="6">
    <source>
        <dbReference type="ARBA" id="ARBA00023141"/>
    </source>
</evidence>
<evidence type="ECO:0000259" key="10">
    <source>
        <dbReference type="Pfam" id="PF08501"/>
    </source>
</evidence>
<dbReference type="InterPro" id="IPR006151">
    <property type="entry name" value="Shikm_DH/Glu-tRNA_Rdtase"/>
</dbReference>
<dbReference type="PANTHER" id="PTHR21089">
    <property type="entry name" value="SHIKIMATE DEHYDROGENASE"/>
    <property type="match status" value="1"/>
</dbReference>
<feature type="binding site" evidence="8">
    <location>
        <position position="221"/>
    </location>
    <ligand>
        <name>shikimate</name>
        <dbReference type="ChEBI" id="CHEBI:36208"/>
    </ligand>
</feature>
<dbReference type="HAMAP" id="MF_00222">
    <property type="entry name" value="Shikimate_DH_AroE"/>
    <property type="match status" value="1"/>
</dbReference>
<comment type="catalytic activity">
    <reaction evidence="7 8">
        <text>shikimate + NADP(+) = 3-dehydroshikimate + NADPH + H(+)</text>
        <dbReference type="Rhea" id="RHEA:17737"/>
        <dbReference type="ChEBI" id="CHEBI:15378"/>
        <dbReference type="ChEBI" id="CHEBI:16630"/>
        <dbReference type="ChEBI" id="CHEBI:36208"/>
        <dbReference type="ChEBI" id="CHEBI:57783"/>
        <dbReference type="ChEBI" id="CHEBI:58349"/>
        <dbReference type="EC" id="1.1.1.25"/>
    </reaction>
</comment>
<evidence type="ECO:0000259" key="9">
    <source>
        <dbReference type="Pfam" id="PF01488"/>
    </source>
</evidence>
<dbReference type="GO" id="GO:0005829">
    <property type="term" value="C:cytosol"/>
    <property type="evidence" value="ECO:0007669"/>
    <property type="project" value="TreeGrafter"/>
</dbReference>
<dbReference type="Gene3D" id="3.40.50.10860">
    <property type="entry name" value="Leucine Dehydrogenase, chain A, domain 1"/>
    <property type="match status" value="1"/>
</dbReference>
<dbReference type="InterPro" id="IPR013708">
    <property type="entry name" value="Shikimate_DH-bd_N"/>
</dbReference>
<keyword evidence="5 8" id="KW-0560">Oxidoreductase</keyword>
<dbReference type="UniPathway" id="UPA00053">
    <property type="reaction ID" value="UER00087"/>
</dbReference>
<dbReference type="OrthoDB" id="9792692at2"/>
<organism evidence="12 13">
    <name type="scientific">Bacillus gobiensis</name>
    <dbReference type="NCBI Taxonomy" id="1441095"/>
    <lineage>
        <taxon>Bacteria</taxon>
        <taxon>Bacillati</taxon>
        <taxon>Bacillota</taxon>
        <taxon>Bacilli</taxon>
        <taxon>Bacillales</taxon>
        <taxon>Bacillaceae</taxon>
        <taxon>Bacillus</taxon>
    </lineage>
</organism>
<dbReference type="PATRIC" id="fig|1441095.3.peg.1932"/>
<accession>A0A0M4FQZ7</accession>
<dbReference type="GO" id="GO:0004764">
    <property type="term" value="F:shikimate 3-dehydrogenase (NADP+) activity"/>
    <property type="evidence" value="ECO:0007669"/>
    <property type="project" value="UniProtKB-UniRule"/>
</dbReference>
<dbReference type="GO" id="GO:0008652">
    <property type="term" value="P:amino acid biosynthetic process"/>
    <property type="evidence" value="ECO:0007669"/>
    <property type="project" value="UniProtKB-KW"/>
</dbReference>
<evidence type="ECO:0000256" key="7">
    <source>
        <dbReference type="ARBA" id="ARBA00049442"/>
    </source>
</evidence>
<feature type="domain" description="SDH C-terminal" evidence="11">
    <location>
        <begin position="242"/>
        <end position="269"/>
    </location>
</feature>
<comment type="similarity">
    <text evidence="8">Belongs to the shikimate dehydrogenase family.</text>
</comment>
<sequence>MKHLYGLIGNPVSHSMSPDIHNSAFQDLNLNYYYQAFHVENSDLADAIKGIKSLGIKGFNVTVPHKVSIMEYLDDVDESAKQLGAVNTVLHENGKLIGYNTDGNGFLQSIKPSLSKPLEKNSILVIGAGGAARAIYYTLSKFAPEKIDICNRTLEKAVYLIEHFGAGQRGEALTIQEAESNLSEYDVIIQTTTIGMHPDTAEKPISLKMAKDNSLVCDIIYNPLKTALLKEAEAKGLQTLNGVGMLVEQAALSFHIWTGMKPNTEKMAEIIVGKLGGEHVNR</sequence>
<feature type="binding site" evidence="8">
    <location>
        <begin position="15"/>
        <end position="17"/>
    </location>
    <ligand>
        <name>shikimate</name>
        <dbReference type="ChEBI" id="CHEBI:36208"/>
    </ligand>
</feature>
<dbReference type="InterPro" id="IPR041121">
    <property type="entry name" value="SDH_C"/>
</dbReference>
<evidence type="ECO:0000256" key="8">
    <source>
        <dbReference type="HAMAP-Rule" id="MF_00222"/>
    </source>
</evidence>
<dbReference type="InterPro" id="IPR011342">
    <property type="entry name" value="Shikimate_DH"/>
</dbReference>
<dbReference type="SUPFAM" id="SSF51735">
    <property type="entry name" value="NAD(P)-binding Rossmann-fold domains"/>
    <property type="match status" value="1"/>
</dbReference>
<dbReference type="STRING" id="1441095.AM592_08810"/>
<keyword evidence="3 8" id="KW-0028">Amino-acid biosynthesis</keyword>
<evidence type="ECO:0000256" key="5">
    <source>
        <dbReference type="ARBA" id="ARBA00023002"/>
    </source>
</evidence>
<dbReference type="GO" id="GO:0019632">
    <property type="term" value="P:shikimate metabolic process"/>
    <property type="evidence" value="ECO:0007669"/>
    <property type="project" value="InterPro"/>
</dbReference>
<proteinExistence type="inferred from homology"/>
<feature type="binding site" evidence="8">
    <location>
        <position position="62"/>
    </location>
    <ligand>
        <name>shikimate</name>
        <dbReference type="ChEBI" id="CHEBI:36208"/>
    </ligand>
</feature>
<dbReference type="Proteomes" id="UP000067625">
    <property type="component" value="Chromosome"/>
</dbReference>
<comment type="subunit">
    <text evidence="8">Homodimer.</text>
</comment>
<evidence type="ECO:0000313" key="13">
    <source>
        <dbReference type="Proteomes" id="UP000067625"/>
    </source>
</evidence>
<feature type="domain" description="Shikimate dehydrogenase substrate binding N-terminal" evidence="10">
    <location>
        <begin position="7"/>
        <end position="89"/>
    </location>
</feature>
<evidence type="ECO:0000256" key="3">
    <source>
        <dbReference type="ARBA" id="ARBA00022605"/>
    </source>
</evidence>
<dbReference type="InterPro" id="IPR046346">
    <property type="entry name" value="Aminoacid_DH-like_N_sf"/>
</dbReference>
<dbReference type="Pfam" id="PF18317">
    <property type="entry name" value="SDH_C"/>
    <property type="match status" value="1"/>
</dbReference>
<dbReference type="InterPro" id="IPR022893">
    <property type="entry name" value="Shikimate_DH_fam"/>
</dbReference>
<evidence type="ECO:0000256" key="4">
    <source>
        <dbReference type="ARBA" id="ARBA00022857"/>
    </source>
</evidence>
<reference evidence="12 13" key="2">
    <citation type="journal article" date="2016" name="Int. J. Syst. Evol. Microbiol.">
        <title>Bacillus gobiensis sp. nov., isolated from a soil sample.</title>
        <authorList>
            <person name="Liu B."/>
            <person name="Liu G.H."/>
            <person name="Cetin S."/>
            <person name="Schumann P."/>
            <person name="Pan Z.Z."/>
            <person name="Chen Q.Q."/>
        </authorList>
    </citation>
    <scope>NUCLEOTIDE SEQUENCE [LARGE SCALE GENOMIC DNA]</scope>
    <source>
        <strain evidence="12 13">FJAT-4402</strain>
    </source>
</reference>
<feature type="domain" description="Quinate/shikimate 5-dehydrogenase/glutamyl-tRNA reductase" evidence="9">
    <location>
        <begin position="117"/>
        <end position="193"/>
    </location>
</feature>
<feature type="active site" description="Proton acceptor" evidence="8">
    <location>
        <position position="66"/>
    </location>
</feature>
<dbReference type="EC" id="1.1.1.25" evidence="2 8"/>
<comment type="pathway">
    <text evidence="1 8">Metabolic intermediate biosynthesis; chorismate biosynthesis; chorismate from D-erythrose 4-phosphate and phosphoenolpyruvate: step 4/7.</text>
</comment>
<name>A0A0M4FQZ7_9BACI</name>
<comment type="function">
    <text evidence="8">Involved in the biosynthesis of the chorismate, which leads to the biosynthesis of aromatic amino acids. Catalyzes the reversible NADPH linked reduction of 3-dehydroshikimate (DHSA) to yield shikimate (SA).</text>
</comment>
<reference evidence="13" key="1">
    <citation type="submission" date="2015-08" db="EMBL/GenBank/DDBJ databases">
        <title>Genome sequencing project for genomic taxonomy and phylogenomics of Bacillus-like bacteria.</title>
        <authorList>
            <person name="Liu B."/>
            <person name="Wang J."/>
            <person name="Zhu Y."/>
            <person name="Liu G."/>
            <person name="Chen Q."/>
            <person name="Chen Z."/>
            <person name="Lan J."/>
            <person name="Che J."/>
            <person name="Ge C."/>
            <person name="Shi H."/>
            <person name="Pan Z."/>
            <person name="Liu X."/>
        </authorList>
    </citation>
    <scope>NUCLEOTIDE SEQUENCE [LARGE SCALE GENOMIC DNA]</scope>
    <source>
        <strain evidence="13">FJAT-4402</strain>
    </source>
</reference>
<dbReference type="EMBL" id="CP012600">
    <property type="protein sequence ID" value="ALC81697.1"/>
    <property type="molecule type" value="Genomic_DNA"/>
</dbReference>
<dbReference type="GO" id="GO:0009423">
    <property type="term" value="P:chorismate biosynthetic process"/>
    <property type="evidence" value="ECO:0007669"/>
    <property type="project" value="UniProtKB-UniRule"/>
</dbReference>
<dbReference type="GO" id="GO:0050661">
    <property type="term" value="F:NADP binding"/>
    <property type="evidence" value="ECO:0007669"/>
    <property type="project" value="InterPro"/>
</dbReference>
<dbReference type="InterPro" id="IPR036291">
    <property type="entry name" value="NAD(P)-bd_dom_sf"/>
</dbReference>
<feature type="binding site" evidence="8">
    <location>
        <position position="78"/>
    </location>
    <ligand>
        <name>NADP(+)</name>
        <dbReference type="ChEBI" id="CHEBI:58349"/>
    </ligand>
</feature>
<dbReference type="AlphaFoldDB" id="A0A0M4FQZ7"/>
<dbReference type="NCBIfam" id="NF001319">
    <property type="entry name" value="PRK00258.3-3"/>
    <property type="match status" value="1"/>
</dbReference>
<dbReference type="FunFam" id="3.40.50.10860:FF:000004">
    <property type="entry name" value="Quinate/shikimate dehydrogenase"/>
    <property type="match status" value="1"/>
</dbReference>
<dbReference type="CDD" id="cd01065">
    <property type="entry name" value="NAD_bind_Shikimate_DH"/>
    <property type="match status" value="1"/>
</dbReference>
<dbReference type="RefSeq" id="WP_053603458.1">
    <property type="nucleotide sequence ID" value="NZ_CP012600.1"/>
</dbReference>
<feature type="binding site" evidence="8">
    <location>
        <position position="219"/>
    </location>
    <ligand>
        <name>NADP(+)</name>
        <dbReference type="ChEBI" id="CHEBI:58349"/>
    </ligand>
</feature>
<dbReference type="NCBIfam" id="NF001310">
    <property type="entry name" value="PRK00258.1-2"/>
    <property type="match status" value="1"/>
</dbReference>
<feature type="binding site" evidence="8">
    <location>
        <position position="249"/>
    </location>
    <ligand>
        <name>shikimate</name>
        <dbReference type="ChEBI" id="CHEBI:36208"/>
    </ligand>
</feature>